<dbReference type="GO" id="GO:0051216">
    <property type="term" value="P:cartilage development"/>
    <property type="evidence" value="ECO:0007669"/>
    <property type="project" value="UniProtKB-KW"/>
</dbReference>
<evidence type="ECO:0000256" key="15">
    <source>
        <dbReference type="ARBA" id="ARBA00039682"/>
    </source>
</evidence>
<dbReference type="AlphaFoldDB" id="A0A8M1KMP7"/>
<evidence type="ECO:0000256" key="10">
    <source>
        <dbReference type="ARBA" id="ARBA00023136"/>
    </source>
</evidence>
<comment type="similarity">
    <text evidence="2">Belongs to the chondromodulin-1 family.</text>
</comment>
<evidence type="ECO:0000256" key="5">
    <source>
        <dbReference type="ARBA" id="ARBA00022530"/>
    </source>
</evidence>
<evidence type="ECO:0000256" key="8">
    <source>
        <dbReference type="ARBA" id="ARBA00022782"/>
    </source>
</evidence>
<comment type="subcellular location">
    <subcellularLocation>
        <location evidence="14">Endomembrane system</location>
        <topology evidence="14">Single-pass membrane protein</topology>
    </subcellularLocation>
    <subcellularLocation>
        <location evidence="1">Secreted</location>
        <location evidence="1">Extracellular space</location>
        <location evidence="1">Extracellular matrix</location>
    </subcellularLocation>
</comment>
<keyword evidence="12" id="KW-0325">Glycoprotein</keyword>
<evidence type="ECO:0000256" key="12">
    <source>
        <dbReference type="ARBA" id="ARBA00023180"/>
    </source>
</evidence>
<gene>
    <name evidence="19" type="primary">LOC122133352</name>
</gene>
<evidence type="ECO:0000256" key="3">
    <source>
        <dbReference type="ARBA" id="ARBA00022473"/>
    </source>
</evidence>
<dbReference type="Proteomes" id="UP000515152">
    <property type="component" value="Chromosome 2"/>
</dbReference>
<dbReference type="GO" id="GO:0012505">
    <property type="term" value="C:endomembrane system"/>
    <property type="evidence" value="ECO:0007669"/>
    <property type="project" value="UniProtKB-SubCell"/>
</dbReference>
<keyword evidence="10" id="KW-0472">Membrane</keyword>
<dbReference type="InterPro" id="IPR043405">
    <property type="entry name" value="Chondromodulin/Tenomodulin"/>
</dbReference>
<evidence type="ECO:0000256" key="2">
    <source>
        <dbReference type="ARBA" id="ARBA00009898"/>
    </source>
</evidence>
<keyword evidence="11" id="KW-1015">Disulfide bond</keyword>
<dbReference type="OrthoDB" id="5985282at2759"/>
<evidence type="ECO:0000313" key="18">
    <source>
        <dbReference type="Proteomes" id="UP000515152"/>
    </source>
</evidence>
<evidence type="ECO:0000313" key="19">
    <source>
        <dbReference type="RefSeq" id="XP_042565331.1"/>
    </source>
</evidence>
<proteinExistence type="inferred from homology"/>
<dbReference type="RefSeq" id="XP_042565331.1">
    <property type="nucleotide sequence ID" value="XM_042709397.1"/>
</dbReference>
<organism evidence="18 19">
    <name type="scientific">Clupea harengus</name>
    <name type="common">Atlantic herring</name>
    <dbReference type="NCBI Taxonomy" id="7950"/>
    <lineage>
        <taxon>Eukaryota</taxon>
        <taxon>Metazoa</taxon>
        <taxon>Chordata</taxon>
        <taxon>Craniata</taxon>
        <taxon>Vertebrata</taxon>
        <taxon>Euteleostomi</taxon>
        <taxon>Actinopterygii</taxon>
        <taxon>Neopterygii</taxon>
        <taxon>Teleostei</taxon>
        <taxon>Clupei</taxon>
        <taxon>Clupeiformes</taxon>
        <taxon>Clupeoidei</taxon>
        <taxon>Clupeidae</taxon>
        <taxon>Clupea</taxon>
    </lineage>
</organism>
<evidence type="ECO:0000256" key="11">
    <source>
        <dbReference type="ARBA" id="ARBA00023157"/>
    </source>
</evidence>
<evidence type="ECO:0000259" key="17">
    <source>
        <dbReference type="PROSITE" id="PS50869"/>
    </source>
</evidence>
<keyword evidence="5" id="KW-0272">Extracellular matrix</keyword>
<evidence type="ECO:0000256" key="7">
    <source>
        <dbReference type="ARBA" id="ARBA00022692"/>
    </source>
</evidence>
<evidence type="ECO:0000256" key="16">
    <source>
        <dbReference type="ARBA" id="ARBA00042622"/>
    </source>
</evidence>
<sequence length="259" mass="29139">MPAKFDDASLVWVASEEPLKDSSFLSSRILNLCGPLPIFWLRPTYLGDATEGDREKRDIERTKRQYDMEVFQAAAEDTHGSAQNITSGRGEVEATEGSASAFNPENPYHVSTAPARASIISVLTHRFFSPMNNILGKEMLDGNLICSCPTGFLERNSLKNIGWRKSVVDSVRMPLFNMDCTVPQQRGQEGETGSMVFDPMLDHNGICCTECHRSHTHCERICEPLGGHWPWPYNYHGCRVACRVIMPCRWWVARIMGIV</sequence>
<evidence type="ECO:0000256" key="4">
    <source>
        <dbReference type="ARBA" id="ARBA00022525"/>
    </source>
</evidence>
<dbReference type="GO" id="GO:0001937">
    <property type="term" value="P:negative regulation of endothelial cell proliferation"/>
    <property type="evidence" value="ECO:0007669"/>
    <property type="project" value="TreeGrafter"/>
</dbReference>
<keyword evidence="6" id="KW-0165">Cleavage on pair of basic residues</keyword>
<evidence type="ECO:0000256" key="14">
    <source>
        <dbReference type="ARBA" id="ARBA00037847"/>
    </source>
</evidence>
<dbReference type="GO" id="GO:0016525">
    <property type="term" value="P:negative regulation of angiogenesis"/>
    <property type="evidence" value="ECO:0007669"/>
    <property type="project" value="TreeGrafter"/>
</dbReference>
<dbReference type="InterPro" id="IPR007084">
    <property type="entry name" value="BRICHOS_dom"/>
</dbReference>
<keyword evidence="13" id="KW-0891">Chondrogenesis</keyword>
<keyword evidence="3" id="KW-0217">Developmental protein</keyword>
<accession>A0A8M1KMP7</accession>
<keyword evidence="9" id="KW-1133">Transmembrane helix</keyword>
<feature type="domain" description="BRICHOS" evidence="17">
    <location>
        <begin position="1"/>
        <end position="41"/>
    </location>
</feature>
<keyword evidence="7" id="KW-0812">Transmembrane</keyword>
<dbReference type="PROSITE" id="PS50869">
    <property type="entry name" value="BRICHOS"/>
    <property type="match status" value="1"/>
</dbReference>
<dbReference type="GO" id="GO:0030154">
    <property type="term" value="P:cell differentiation"/>
    <property type="evidence" value="ECO:0007669"/>
    <property type="project" value="UniProtKB-KW"/>
</dbReference>
<name>A0A8M1KMP7_CLUHA</name>
<evidence type="ECO:0000256" key="6">
    <source>
        <dbReference type="ARBA" id="ARBA00022685"/>
    </source>
</evidence>
<protein>
    <recommendedName>
        <fullName evidence="15">Leukocyte cell-derived chemotaxin 1</fullName>
    </recommendedName>
    <alternativeName>
        <fullName evidence="16">Chondromodulin</fullName>
    </alternativeName>
</protein>
<dbReference type="GeneID" id="122133352"/>
<dbReference type="PANTHER" id="PTHR14064">
    <property type="entry name" value="CHONDROMODULIN-RELATED"/>
    <property type="match status" value="1"/>
</dbReference>
<keyword evidence="4" id="KW-0964">Secreted</keyword>
<dbReference type="PANTHER" id="PTHR14064:SF6">
    <property type="entry name" value="LEUKOCYTE CELL-DERIVED CHEMOTAXIN 1"/>
    <property type="match status" value="1"/>
</dbReference>
<dbReference type="KEGG" id="char:122133352"/>
<evidence type="ECO:0000256" key="1">
    <source>
        <dbReference type="ARBA" id="ARBA00004498"/>
    </source>
</evidence>
<evidence type="ECO:0000256" key="13">
    <source>
        <dbReference type="ARBA" id="ARBA00023188"/>
    </source>
</evidence>
<evidence type="ECO:0000256" key="9">
    <source>
        <dbReference type="ARBA" id="ARBA00022989"/>
    </source>
</evidence>
<reference evidence="19" key="1">
    <citation type="submission" date="2025-08" db="UniProtKB">
        <authorList>
            <consortium name="RefSeq"/>
        </authorList>
    </citation>
    <scope>IDENTIFICATION</scope>
</reference>
<keyword evidence="8" id="KW-0221">Differentiation</keyword>
<keyword evidence="18" id="KW-1185">Reference proteome</keyword>